<dbReference type="PANTHER" id="PTHR45036">
    <property type="entry name" value="METHYLTRANSFERASE LIKE 7B"/>
    <property type="match status" value="1"/>
</dbReference>
<keyword evidence="3" id="KW-1185">Reference proteome</keyword>
<dbReference type="OrthoDB" id="65624at2"/>
<accession>A0A543B2B6</accession>
<name>A0A543B2B6_9ACTN</name>
<reference evidence="2 3" key="1">
    <citation type="submission" date="2019-06" db="EMBL/GenBank/DDBJ databases">
        <title>Sequencing the genomes of 1000 actinobacteria strains.</title>
        <authorList>
            <person name="Klenk H.-P."/>
        </authorList>
    </citation>
    <scope>NUCLEOTIDE SEQUENCE [LARGE SCALE GENOMIC DNA]</scope>
    <source>
        <strain evidence="2 3">DSM 45928</strain>
    </source>
</reference>
<dbReference type="SUPFAM" id="SSF53335">
    <property type="entry name" value="S-adenosyl-L-methionine-dependent methyltransferases"/>
    <property type="match status" value="1"/>
</dbReference>
<protein>
    <submittedName>
        <fullName evidence="2">Phosphatidylethanolamine N-methyltransferase /phosphatidyl-N-methylethanolamine N-methyltransferase</fullName>
    </submittedName>
</protein>
<comment type="caution">
    <text evidence="2">The sequence shown here is derived from an EMBL/GenBank/DDBJ whole genome shotgun (WGS) entry which is preliminary data.</text>
</comment>
<dbReference type="Gene3D" id="3.40.50.150">
    <property type="entry name" value="Vaccinia Virus protein VP39"/>
    <property type="match status" value="1"/>
</dbReference>
<dbReference type="PANTHER" id="PTHR45036:SF1">
    <property type="entry name" value="METHYLTRANSFERASE LIKE 7A"/>
    <property type="match status" value="1"/>
</dbReference>
<evidence type="ECO:0000313" key="2">
    <source>
        <dbReference type="EMBL" id="TQL78870.1"/>
    </source>
</evidence>
<dbReference type="GO" id="GO:0008757">
    <property type="term" value="F:S-adenosylmethionine-dependent methyltransferase activity"/>
    <property type="evidence" value="ECO:0007669"/>
    <property type="project" value="InterPro"/>
</dbReference>
<dbReference type="InterPro" id="IPR013216">
    <property type="entry name" value="Methyltransf_11"/>
</dbReference>
<evidence type="ECO:0000313" key="3">
    <source>
        <dbReference type="Proteomes" id="UP000317043"/>
    </source>
</evidence>
<evidence type="ECO:0000259" key="1">
    <source>
        <dbReference type="Pfam" id="PF08241"/>
    </source>
</evidence>
<dbReference type="AlphaFoldDB" id="A0A543B2B6"/>
<dbReference type="EMBL" id="VFOW01000001">
    <property type="protein sequence ID" value="TQL78870.1"/>
    <property type="molecule type" value="Genomic_DNA"/>
</dbReference>
<dbReference type="InterPro" id="IPR052356">
    <property type="entry name" value="Thiol_S-MT"/>
</dbReference>
<dbReference type="FunCoup" id="A0A543B2B6">
    <property type="interactions" value="28"/>
</dbReference>
<organism evidence="2 3">
    <name type="scientific">Stackebrandtia endophytica</name>
    <dbReference type="NCBI Taxonomy" id="1496996"/>
    <lineage>
        <taxon>Bacteria</taxon>
        <taxon>Bacillati</taxon>
        <taxon>Actinomycetota</taxon>
        <taxon>Actinomycetes</taxon>
        <taxon>Glycomycetales</taxon>
        <taxon>Glycomycetaceae</taxon>
        <taxon>Stackebrandtia</taxon>
    </lineage>
</organism>
<gene>
    <name evidence="2" type="ORF">FB566_4465</name>
</gene>
<dbReference type="CDD" id="cd02440">
    <property type="entry name" value="AdoMet_MTases"/>
    <property type="match status" value="1"/>
</dbReference>
<keyword evidence="2" id="KW-0808">Transferase</keyword>
<keyword evidence="2" id="KW-0489">Methyltransferase</keyword>
<dbReference type="InParanoid" id="A0A543B2B6"/>
<feature type="domain" description="Methyltransferase type 11" evidence="1">
    <location>
        <begin position="47"/>
        <end position="140"/>
    </location>
</feature>
<proteinExistence type="predicted"/>
<dbReference type="GO" id="GO:0032259">
    <property type="term" value="P:methylation"/>
    <property type="evidence" value="ECO:0007669"/>
    <property type="project" value="UniProtKB-KW"/>
</dbReference>
<dbReference type="InterPro" id="IPR029063">
    <property type="entry name" value="SAM-dependent_MTases_sf"/>
</dbReference>
<dbReference type="RefSeq" id="WP_142043755.1">
    <property type="nucleotide sequence ID" value="NZ_JBHTGS010000002.1"/>
</dbReference>
<dbReference type="Pfam" id="PF08241">
    <property type="entry name" value="Methyltransf_11"/>
    <property type="match status" value="1"/>
</dbReference>
<dbReference type="Proteomes" id="UP000317043">
    <property type="component" value="Unassembled WGS sequence"/>
</dbReference>
<sequence>MDSEIDRNRRVWDRAAPRYDRAMRFFERRVFTGGREWVCSRAHGDVLEIGVGSGMNLPHYPAEVRLTGIDLSPQMLELARHRARELGREADLQVANALELPFDDASFDTVTSTLTLCAVPDDERALTEMRRVLRPGGRLLLLDHIGSSWPPIWLLQKTVELMTVRTAGEHQTRRPSTILPRLGFRVDERVRLKAGSVERVAATKVEGTP</sequence>